<protein>
    <recommendedName>
        <fullName evidence="3">RRM domain-containing protein</fullName>
    </recommendedName>
</protein>
<dbReference type="CDD" id="cd00590">
    <property type="entry name" value="RRM_SF"/>
    <property type="match status" value="1"/>
</dbReference>
<organism evidence="4 5">
    <name type="scientific">Ramalina farinacea</name>
    <dbReference type="NCBI Taxonomy" id="258253"/>
    <lineage>
        <taxon>Eukaryota</taxon>
        <taxon>Fungi</taxon>
        <taxon>Dikarya</taxon>
        <taxon>Ascomycota</taxon>
        <taxon>Pezizomycotina</taxon>
        <taxon>Lecanoromycetes</taxon>
        <taxon>OSLEUM clade</taxon>
        <taxon>Lecanoromycetidae</taxon>
        <taxon>Lecanorales</taxon>
        <taxon>Lecanorineae</taxon>
        <taxon>Ramalinaceae</taxon>
        <taxon>Ramalina</taxon>
    </lineage>
</organism>
<dbReference type="PROSITE" id="PS50102">
    <property type="entry name" value="RRM"/>
    <property type="match status" value="1"/>
</dbReference>
<dbReference type="Proteomes" id="UP001161017">
    <property type="component" value="Unassembled WGS sequence"/>
</dbReference>
<dbReference type="AlphaFoldDB" id="A0AA43TQH3"/>
<accession>A0AA43TQH3</accession>
<feature type="domain" description="RRM" evidence="3">
    <location>
        <begin position="83"/>
        <end position="171"/>
    </location>
</feature>
<dbReference type="InterPro" id="IPR000504">
    <property type="entry name" value="RRM_dom"/>
</dbReference>
<evidence type="ECO:0000256" key="1">
    <source>
        <dbReference type="PROSITE-ProRule" id="PRU00176"/>
    </source>
</evidence>
<gene>
    <name evidence="4" type="ORF">OHK93_006861</name>
</gene>
<dbReference type="SUPFAM" id="SSF54928">
    <property type="entry name" value="RNA-binding domain, RBD"/>
    <property type="match status" value="1"/>
</dbReference>
<comment type="caution">
    <text evidence="4">The sequence shown here is derived from an EMBL/GenBank/DDBJ whole genome shotgun (WGS) entry which is preliminary data.</text>
</comment>
<evidence type="ECO:0000313" key="4">
    <source>
        <dbReference type="EMBL" id="MDI1487591.1"/>
    </source>
</evidence>
<dbReference type="InterPro" id="IPR035979">
    <property type="entry name" value="RBD_domain_sf"/>
</dbReference>
<keyword evidence="1" id="KW-0694">RNA-binding</keyword>
<reference evidence="4" key="1">
    <citation type="journal article" date="2023" name="Genome Biol. Evol.">
        <title>First Whole Genome Sequence and Flow Cytometry Genome Size Data for the Lichen-Forming Fungus Ramalina farinacea (Ascomycota).</title>
        <authorList>
            <person name="Llewellyn T."/>
            <person name="Mian S."/>
            <person name="Hill R."/>
            <person name="Leitch I.J."/>
            <person name="Gaya E."/>
        </authorList>
    </citation>
    <scope>NUCLEOTIDE SEQUENCE</scope>
    <source>
        <strain evidence="4">LIQ254RAFAR</strain>
    </source>
</reference>
<dbReference type="GO" id="GO:0003723">
    <property type="term" value="F:RNA binding"/>
    <property type="evidence" value="ECO:0007669"/>
    <property type="project" value="UniProtKB-UniRule"/>
</dbReference>
<evidence type="ECO:0000259" key="3">
    <source>
        <dbReference type="PROSITE" id="PS50102"/>
    </source>
</evidence>
<dbReference type="InterPro" id="IPR012677">
    <property type="entry name" value="Nucleotide-bd_a/b_plait_sf"/>
</dbReference>
<dbReference type="EMBL" id="JAPUFD010000005">
    <property type="protein sequence ID" value="MDI1487591.1"/>
    <property type="molecule type" value="Genomic_DNA"/>
</dbReference>
<feature type="region of interest" description="Disordered" evidence="2">
    <location>
        <begin position="1"/>
        <end position="33"/>
    </location>
</feature>
<evidence type="ECO:0000313" key="5">
    <source>
        <dbReference type="Proteomes" id="UP001161017"/>
    </source>
</evidence>
<proteinExistence type="predicted"/>
<keyword evidence="5" id="KW-1185">Reference proteome</keyword>
<dbReference type="Gene3D" id="3.30.70.330">
    <property type="match status" value="1"/>
</dbReference>
<dbReference type="SMART" id="SM00360">
    <property type="entry name" value="RRM"/>
    <property type="match status" value="1"/>
</dbReference>
<name>A0AA43TQH3_9LECA</name>
<sequence length="186" mass="20971">MENMSGKSVLGRPVKVGPGKAGKSKYRQRSSDYASEYRNQAYGWPSIQPSSRTDRPNQHEPFFQRWKRVDASDHWEGYSEEGCRLWVGGLPKMADHASVNQGVRELFEGYNIEAVSKVIIPRDPGFGHPDAWDHRYLFVDFSSAEEAQLAARATNGRRAWGVQIRVDVAKPVTSGKALEAKKLLEH</sequence>
<evidence type="ECO:0000256" key="2">
    <source>
        <dbReference type="SAM" id="MobiDB-lite"/>
    </source>
</evidence>